<organism evidence="1 2">
    <name type="scientific">Hyella patelloides LEGE 07179</name>
    <dbReference type="NCBI Taxonomy" id="945734"/>
    <lineage>
        <taxon>Bacteria</taxon>
        <taxon>Bacillati</taxon>
        <taxon>Cyanobacteriota</taxon>
        <taxon>Cyanophyceae</taxon>
        <taxon>Pleurocapsales</taxon>
        <taxon>Hyellaceae</taxon>
        <taxon>Hyella</taxon>
    </lineage>
</organism>
<dbReference type="Pfam" id="PF11341">
    <property type="entry name" value="DUF3143"/>
    <property type="match status" value="1"/>
</dbReference>
<name>A0A563VT64_9CYAN</name>
<dbReference type="Proteomes" id="UP000320055">
    <property type="component" value="Unassembled WGS sequence"/>
</dbReference>
<sequence>MELPSANTPLYNHPLPKIEQWLKNLGCEQDKENLHCWYVQKPDWQAEICLEIEELTVSYFNTESKVKDFNRSFKYSLSRQDIESAVFSGP</sequence>
<evidence type="ECO:0000313" key="1">
    <source>
        <dbReference type="EMBL" id="VEP14630.1"/>
    </source>
</evidence>
<dbReference type="PANTHER" id="PTHR35765">
    <property type="entry name" value="OS05G0569200 PROTEIN"/>
    <property type="match status" value="1"/>
</dbReference>
<evidence type="ECO:0000313" key="2">
    <source>
        <dbReference type="Proteomes" id="UP000320055"/>
    </source>
</evidence>
<dbReference type="OrthoDB" id="487334at2"/>
<proteinExistence type="predicted"/>
<gene>
    <name evidence="1" type="ORF">H1P_2770003</name>
</gene>
<protein>
    <recommendedName>
        <fullName evidence="3">DUF3143 domain-containing protein</fullName>
    </recommendedName>
</protein>
<dbReference type="RefSeq" id="WP_144873346.1">
    <property type="nucleotide sequence ID" value="NZ_LR214020.1"/>
</dbReference>
<dbReference type="PANTHER" id="PTHR35765:SF2">
    <property type="entry name" value="OS05G0569200 PROTEIN"/>
    <property type="match status" value="1"/>
</dbReference>
<accession>A0A563VT64</accession>
<reference evidence="1 2" key="1">
    <citation type="submission" date="2019-01" db="EMBL/GenBank/DDBJ databases">
        <authorList>
            <person name="Brito A."/>
        </authorList>
    </citation>
    <scope>NUCLEOTIDE SEQUENCE [LARGE SCALE GENOMIC DNA]</scope>
    <source>
        <strain evidence="1">1</strain>
    </source>
</reference>
<keyword evidence="2" id="KW-1185">Reference proteome</keyword>
<evidence type="ECO:0008006" key="3">
    <source>
        <dbReference type="Google" id="ProtNLM"/>
    </source>
</evidence>
<dbReference type="EMBL" id="CAACVJ010000198">
    <property type="protein sequence ID" value="VEP14630.1"/>
    <property type="molecule type" value="Genomic_DNA"/>
</dbReference>
<dbReference type="InterPro" id="IPR021489">
    <property type="entry name" value="DUF3143"/>
</dbReference>
<dbReference type="AlphaFoldDB" id="A0A563VT64"/>